<evidence type="ECO:0000256" key="8">
    <source>
        <dbReference type="ARBA" id="ARBA00022801"/>
    </source>
</evidence>
<keyword evidence="8" id="KW-0378">Hydrolase</keyword>
<evidence type="ECO:0000256" key="11">
    <source>
        <dbReference type="ARBA" id="ARBA00053800"/>
    </source>
</evidence>
<dbReference type="CDD" id="cd02663">
    <property type="entry name" value="Peptidase_C19G"/>
    <property type="match status" value="1"/>
</dbReference>
<dbReference type="GO" id="GO:0016579">
    <property type="term" value="P:protein deubiquitination"/>
    <property type="evidence" value="ECO:0007669"/>
    <property type="project" value="InterPro"/>
</dbReference>
<dbReference type="GO" id="GO:0006508">
    <property type="term" value="P:proteolysis"/>
    <property type="evidence" value="ECO:0007669"/>
    <property type="project" value="UniProtKB-KW"/>
</dbReference>
<dbReference type="InterPro" id="IPR038765">
    <property type="entry name" value="Papain-like_cys_pep_sf"/>
</dbReference>
<dbReference type="EC" id="3.4.19.12" evidence="4"/>
<reference evidence="13 14" key="1">
    <citation type="journal article" date="2024" name="Nat. Commun.">
        <title>Phylogenomics reveals the evolutionary origins of lichenization in chlorophyte algae.</title>
        <authorList>
            <person name="Puginier C."/>
            <person name="Libourel C."/>
            <person name="Otte J."/>
            <person name="Skaloud P."/>
            <person name="Haon M."/>
            <person name="Grisel S."/>
            <person name="Petersen M."/>
            <person name="Berrin J.G."/>
            <person name="Delaux P.M."/>
            <person name="Dal Grande F."/>
            <person name="Keller J."/>
        </authorList>
    </citation>
    <scope>NUCLEOTIDE SEQUENCE [LARGE SCALE GENOMIC DNA]</scope>
    <source>
        <strain evidence="13 14">SAG 2036</strain>
    </source>
</reference>
<protein>
    <recommendedName>
        <fullName evidence="4">ubiquitinyl hydrolase 1</fullName>
        <ecNumber evidence="4">3.4.19.12</ecNumber>
    </recommendedName>
</protein>
<evidence type="ECO:0000256" key="3">
    <source>
        <dbReference type="ARBA" id="ARBA00009085"/>
    </source>
</evidence>
<evidence type="ECO:0000256" key="1">
    <source>
        <dbReference type="ARBA" id="ARBA00000707"/>
    </source>
</evidence>
<evidence type="ECO:0000256" key="4">
    <source>
        <dbReference type="ARBA" id="ARBA00012759"/>
    </source>
</evidence>
<comment type="subcellular location">
    <subcellularLocation>
        <location evidence="2">Nucleus</location>
    </subcellularLocation>
</comment>
<dbReference type="InterPro" id="IPR018200">
    <property type="entry name" value="USP_CS"/>
</dbReference>
<proteinExistence type="inferred from homology"/>
<gene>
    <name evidence="13" type="ORF">WJX73_009169</name>
</gene>
<comment type="function">
    <text evidence="11">Recognizes and hydrolyzes the peptide bond at the C-terminal Gly of ubiquitin. Involved in the processing of poly-ubiquitin precursors as well as that of ubiquitinated proteins. Required for the correct development of pollen.</text>
</comment>
<dbReference type="PROSITE" id="PS50235">
    <property type="entry name" value="USP_3"/>
    <property type="match status" value="1"/>
</dbReference>
<comment type="caution">
    <text evidence="13">The sequence shown here is derived from an EMBL/GenBank/DDBJ whole genome shotgun (WGS) entry which is preliminary data.</text>
</comment>
<name>A0AAW1PKH2_9CHLO</name>
<evidence type="ECO:0000256" key="9">
    <source>
        <dbReference type="ARBA" id="ARBA00023242"/>
    </source>
</evidence>
<feature type="domain" description="USP" evidence="12">
    <location>
        <begin position="22"/>
        <end position="349"/>
    </location>
</feature>
<dbReference type="Gene3D" id="3.90.70.10">
    <property type="entry name" value="Cysteine proteinases"/>
    <property type="match status" value="1"/>
</dbReference>
<dbReference type="InterPro" id="IPR001394">
    <property type="entry name" value="Peptidase_C19_UCH"/>
</dbReference>
<dbReference type="InterPro" id="IPR028889">
    <property type="entry name" value="USP"/>
</dbReference>
<dbReference type="GO" id="GO:0005829">
    <property type="term" value="C:cytosol"/>
    <property type="evidence" value="ECO:0007669"/>
    <property type="project" value="TreeGrafter"/>
</dbReference>
<dbReference type="InterPro" id="IPR050164">
    <property type="entry name" value="Peptidase_C19"/>
</dbReference>
<evidence type="ECO:0000313" key="13">
    <source>
        <dbReference type="EMBL" id="KAK9808564.1"/>
    </source>
</evidence>
<dbReference type="PANTHER" id="PTHR24006">
    <property type="entry name" value="UBIQUITIN CARBOXYL-TERMINAL HYDROLASE"/>
    <property type="match status" value="1"/>
</dbReference>
<comment type="similarity">
    <text evidence="3">Belongs to the peptidase C19 family.</text>
</comment>
<organism evidence="13 14">
    <name type="scientific">Symbiochloris irregularis</name>
    <dbReference type="NCBI Taxonomy" id="706552"/>
    <lineage>
        <taxon>Eukaryota</taxon>
        <taxon>Viridiplantae</taxon>
        <taxon>Chlorophyta</taxon>
        <taxon>core chlorophytes</taxon>
        <taxon>Trebouxiophyceae</taxon>
        <taxon>Trebouxiales</taxon>
        <taxon>Trebouxiaceae</taxon>
        <taxon>Symbiochloris</taxon>
    </lineage>
</organism>
<keyword evidence="14" id="KW-1185">Reference proteome</keyword>
<dbReference type="PANTHER" id="PTHR24006:SF733">
    <property type="entry name" value="RE52890P"/>
    <property type="match status" value="1"/>
</dbReference>
<evidence type="ECO:0000256" key="2">
    <source>
        <dbReference type="ARBA" id="ARBA00004123"/>
    </source>
</evidence>
<dbReference type="AlphaFoldDB" id="A0AAW1PKH2"/>
<comment type="catalytic activity">
    <reaction evidence="1">
        <text>Thiol-dependent hydrolysis of ester, thioester, amide, peptide and isopeptide bonds formed by the C-terminal Gly of ubiquitin (a 76-residue protein attached to proteins as an intracellular targeting signal).</text>
        <dbReference type="EC" id="3.4.19.12"/>
    </reaction>
</comment>
<dbReference type="GO" id="GO:0005634">
    <property type="term" value="C:nucleus"/>
    <property type="evidence" value="ECO:0007669"/>
    <property type="project" value="UniProtKB-SubCell"/>
</dbReference>
<keyword evidence="10" id="KW-0449">Lipoprotein</keyword>
<keyword evidence="9" id="KW-0539">Nucleus</keyword>
<accession>A0AAW1PKH2</accession>
<evidence type="ECO:0000256" key="10">
    <source>
        <dbReference type="ARBA" id="ARBA00023288"/>
    </source>
</evidence>
<evidence type="ECO:0000256" key="7">
    <source>
        <dbReference type="ARBA" id="ARBA00022786"/>
    </source>
</evidence>
<keyword evidence="5" id="KW-0645">Protease</keyword>
<evidence type="ECO:0000256" key="6">
    <source>
        <dbReference type="ARBA" id="ARBA00022707"/>
    </source>
</evidence>
<evidence type="ECO:0000313" key="14">
    <source>
        <dbReference type="Proteomes" id="UP001465755"/>
    </source>
</evidence>
<dbReference type="PROSITE" id="PS00972">
    <property type="entry name" value="USP_1"/>
    <property type="match status" value="1"/>
</dbReference>
<evidence type="ECO:0000259" key="12">
    <source>
        <dbReference type="PROSITE" id="PS50235"/>
    </source>
</evidence>
<dbReference type="EMBL" id="JALJOQ010000022">
    <property type="protein sequence ID" value="KAK9808564.1"/>
    <property type="molecule type" value="Genomic_DNA"/>
</dbReference>
<keyword evidence="6" id="KW-0519">Myristate</keyword>
<dbReference type="GO" id="GO:0004843">
    <property type="term" value="F:cysteine-type deubiquitinase activity"/>
    <property type="evidence" value="ECO:0007669"/>
    <property type="project" value="UniProtKB-EC"/>
</dbReference>
<dbReference type="SUPFAM" id="SSF54001">
    <property type="entry name" value="Cysteine proteinases"/>
    <property type="match status" value="1"/>
</dbReference>
<evidence type="ECO:0000256" key="5">
    <source>
        <dbReference type="ARBA" id="ARBA00022670"/>
    </source>
</evidence>
<dbReference type="Proteomes" id="UP001465755">
    <property type="component" value="Unassembled WGS sequence"/>
</dbReference>
<keyword evidence="7" id="KW-0833">Ubl conjugation pathway</keyword>
<dbReference type="FunFam" id="3.90.70.10:FF:000035">
    <property type="entry name" value="Ubiquitin carboxyl-terminal hydrolase 3"/>
    <property type="match status" value="1"/>
</dbReference>
<dbReference type="Pfam" id="PF00443">
    <property type="entry name" value="UCH"/>
    <property type="match status" value="1"/>
</dbReference>
<sequence length="355" mass="41089">MGANSSKLEKALTELPDGERYFGLENFGNTCYANSVLQTLYFCRPFRDRVLQYATSAAAKSAEDSLLLCLAELFYQIHTHKKKTGIIAPKRFVQRLKRDNELFRSYMHQDAHEFLNYLLNECSELLEKEQVQKHKASSTLQGTNGAPPTTWVHELFQGKLVNETRCLQCETVTNREEAFYDLSLEIEQNSSLTSCLQNFSSTETLDADDKFFCDKCQCLQEAQKRMKVKMLPRILCLHLKRFKYIEQYDRMRKLMYRVVFPFELKLRNTTDDCQQADQEMALFGVVVHVGSGPNHGHYVSFVKSHGNWLYFDDENVELTDEETVQSAFGSTQEYGSCMDHGYILFYERLDAQDGS</sequence>